<feature type="transmembrane region" description="Helical" evidence="8">
    <location>
        <begin position="301"/>
        <end position="322"/>
    </location>
</feature>
<feature type="transmembrane region" description="Helical" evidence="8">
    <location>
        <begin position="162"/>
        <end position="184"/>
    </location>
</feature>
<feature type="transmembrane region" description="Helical" evidence="8">
    <location>
        <begin position="204"/>
        <end position="228"/>
    </location>
</feature>
<feature type="transmembrane region" description="Helical" evidence="8">
    <location>
        <begin position="373"/>
        <end position="393"/>
    </location>
</feature>
<reference evidence="11" key="1">
    <citation type="submission" date="2015-12" db="EMBL/GenBank/DDBJ databases">
        <authorList>
            <person name="Lima A."/>
            <person name="Farahani Zayas N."/>
            <person name="Castro Da Silva M.A."/>
            <person name="Cabral A."/>
            <person name="Pessatti M.L."/>
        </authorList>
    </citation>
    <scope>NUCLEOTIDE SEQUENCE [LARGE SCALE GENOMIC DNA]</scope>
    <source>
        <strain evidence="11">LAMA 842</strain>
    </source>
</reference>
<dbReference type="GO" id="GO:0042773">
    <property type="term" value="P:ATP synthesis coupled electron transport"/>
    <property type="evidence" value="ECO:0007669"/>
    <property type="project" value="InterPro"/>
</dbReference>
<feature type="transmembrane region" description="Helical" evidence="8">
    <location>
        <begin position="342"/>
        <end position="361"/>
    </location>
</feature>
<evidence type="ECO:0000256" key="1">
    <source>
        <dbReference type="ARBA" id="ARBA00004651"/>
    </source>
</evidence>
<feature type="transmembrane region" description="Helical" evidence="8">
    <location>
        <begin position="108"/>
        <end position="126"/>
    </location>
</feature>
<dbReference type="GO" id="GO:0005886">
    <property type="term" value="C:plasma membrane"/>
    <property type="evidence" value="ECO:0007669"/>
    <property type="project" value="UniProtKB-SubCell"/>
</dbReference>
<dbReference type="PANTHER" id="PTHR42703:SF1">
    <property type="entry name" value="NA(+)_H(+) ANTIPORTER SUBUNIT D1"/>
    <property type="match status" value="1"/>
</dbReference>
<feature type="domain" description="NADH:quinone oxidoreductase/Mrp antiporter transmembrane" evidence="9">
    <location>
        <begin position="127"/>
        <end position="421"/>
    </location>
</feature>
<dbReference type="Pfam" id="PF00361">
    <property type="entry name" value="Proton_antipo_M"/>
    <property type="match status" value="1"/>
</dbReference>
<feature type="transmembrane region" description="Helical" evidence="8">
    <location>
        <begin position="6"/>
        <end position="23"/>
    </location>
</feature>
<comment type="caution">
    <text evidence="10">The sequence shown here is derived from an EMBL/GenBank/DDBJ whole genome shotgun (WGS) entry which is preliminary data.</text>
</comment>
<dbReference type="EMBL" id="LOCO01000024">
    <property type="protein sequence ID" value="KXO07326.1"/>
    <property type="molecule type" value="Genomic_DNA"/>
</dbReference>
<comment type="similarity">
    <text evidence="2">Belongs to the CPA3 antiporters (TC 2.A.63) subunit D family.</text>
</comment>
<evidence type="ECO:0000256" key="4">
    <source>
        <dbReference type="ARBA" id="ARBA00022692"/>
    </source>
</evidence>
<dbReference type="EC" id="1.6.5.11" evidence="10"/>
<keyword evidence="3" id="KW-1003">Cell membrane</keyword>
<dbReference type="Proteomes" id="UP000070282">
    <property type="component" value="Unassembled WGS sequence"/>
</dbReference>
<evidence type="ECO:0000256" key="2">
    <source>
        <dbReference type="ARBA" id="ARBA00005346"/>
    </source>
</evidence>
<evidence type="ECO:0000256" key="7">
    <source>
        <dbReference type="RuleBase" id="RU000320"/>
    </source>
</evidence>
<dbReference type="PANTHER" id="PTHR42703">
    <property type="entry name" value="NADH DEHYDROGENASE"/>
    <property type="match status" value="1"/>
</dbReference>
<sequence length="488" mass="51912">MTLWLMAGLLFTPLAWAVLTLLLDFSKGRVVTWLGILVQVLVSLGLWAAVASDGGFLYLLGGWQAPLGIELRVDGLAVTFVLLTALVAAACGWHASIYLDPGKPWHRYFWPLFWFLWAGLNAVWLGGDLFNLYVGLELISLAAVGLVALGGQADALRAAIRYLMAALLGSLAYLLGVALIYGQFGTLSLAGVTELMNSGDVQSGLTFPLILMLLGLALKTALFPMHGWLPPAHGIAKSPVSALLSALVVKASFYIAARLWLELGGDLGGYALAQLIGVLGSLAVIWGSWLAFRQAKLKQVVAYSSVAQIGYLFLLFPLTWGVTDAISQQAQQGITLQVVSHALAKAAMFLAAGNLIMSVGSNRVDALAGVSRFLPFSLFSFGLAGVSLMGLPPTGGFAAKWLLLQASLASGQWWWLGVLLAGGLLSAAYVFRVYRASFIEATDTDQFYHPSRSLEVIPMILALLSLGLGLVAEPVLSVMSLPFEGGSR</sequence>
<feature type="transmembrane region" description="Helical" evidence="8">
    <location>
        <begin position="240"/>
        <end position="261"/>
    </location>
</feature>
<evidence type="ECO:0000256" key="5">
    <source>
        <dbReference type="ARBA" id="ARBA00022989"/>
    </source>
</evidence>
<dbReference type="InterPro" id="IPR050586">
    <property type="entry name" value="CPA3_Na-H_Antiporter_D"/>
</dbReference>
<comment type="subcellular location">
    <subcellularLocation>
        <location evidence="1">Cell membrane</location>
        <topology evidence="1">Multi-pass membrane protein</topology>
    </subcellularLocation>
    <subcellularLocation>
        <location evidence="7">Membrane</location>
        <topology evidence="7">Multi-pass membrane protein</topology>
    </subcellularLocation>
</comment>
<dbReference type="InterPro" id="IPR003918">
    <property type="entry name" value="NADH_UbQ_OxRdtase"/>
</dbReference>
<evidence type="ECO:0000256" key="8">
    <source>
        <dbReference type="SAM" id="Phobius"/>
    </source>
</evidence>
<proteinExistence type="inferred from homology"/>
<keyword evidence="6 8" id="KW-0472">Membrane</keyword>
<dbReference type="PRINTS" id="PR01437">
    <property type="entry name" value="NUOXDRDTASE4"/>
</dbReference>
<feature type="transmembrane region" description="Helical" evidence="8">
    <location>
        <begin position="76"/>
        <end position="96"/>
    </location>
</feature>
<feature type="transmembrane region" description="Helical" evidence="8">
    <location>
        <begin position="413"/>
        <end position="434"/>
    </location>
</feature>
<feature type="transmembrane region" description="Helical" evidence="8">
    <location>
        <begin position="30"/>
        <end position="50"/>
    </location>
</feature>
<evidence type="ECO:0000259" key="9">
    <source>
        <dbReference type="Pfam" id="PF00361"/>
    </source>
</evidence>
<feature type="transmembrane region" description="Helical" evidence="8">
    <location>
        <begin position="267"/>
        <end position="289"/>
    </location>
</feature>
<evidence type="ECO:0000313" key="10">
    <source>
        <dbReference type="EMBL" id="KXO07326.1"/>
    </source>
</evidence>
<evidence type="ECO:0000313" key="11">
    <source>
        <dbReference type="Proteomes" id="UP000070282"/>
    </source>
</evidence>
<name>A0A137S4I0_9GAMM</name>
<evidence type="ECO:0000256" key="6">
    <source>
        <dbReference type="ARBA" id="ARBA00023136"/>
    </source>
</evidence>
<accession>A0A137S4I0</accession>
<keyword evidence="4 7" id="KW-0812">Transmembrane</keyword>
<evidence type="ECO:0000256" key="3">
    <source>
        <dbReference type="ARBA" id="ARBA00022475"/>
    </source>
</evidence>
<gene>
    <name evidence="10" type="ORF">J122_3412</name>
</gene>
<organism evidence="10 11">
    <name type="scientific">Marinobacter excellens LAMA 842</name>
    <dbReference type="NCBI Taxonomy" id="1306954"/>
    <lineage>
        <taxon>Bacteria</taxon>
        <taxon>Pseudomonadati</taxon>
        <taxon>Pseudomonadota</taxon>
        <taxon>Gammaproteobacteria</taxon>
        <taxon>Pseudomonadales</taxon>
        <taxon>Marinobacteraceae</taxon>
        <taxon>Marinobacter</taxon>
    </lineage>
</organism>
<dbReference type="AlphaFoldDB" id="A0A137S4I0"/>
<dbReference type="GO" id="GO:0008137">
    <property type="term" value="F:NADH dehydrogenase (ubiquinone) activity"/>
    <property type="evidence" value="ECO:0007669"/>
    <property type="project" value="InterPro"/>
</dbReference>
<dbReference type="RefSeq" id="WP_197463868.1">
    <property type="nucleotide sequence ID" value="NZ_LOCO01000024.1"/>
</dbReference>
<keyword evidence="11" id="KW-1185">Reference proteome</keyword>
<dbReference type="PATRIC" id="fig|1306954.6.peg.1981"/>
<dbReference type="GO" id="GO:0016491">
    <property type="term" value="F:oxidoreductase activity"/>
    <property type="evidence" value="ECO:0007669"/>
    <property type="project" value="UniProtKB-KW"/>
</dbReference>
<dbReference type="InterPro" id="IPR001750">
    <property type="entry name" value="ND/Mrp_TM"/>
</dbReference>
<protein>
    <submittedName>
        <fullName evidence="10">NADH dehydrogenase (Quinone)</fullName>
        <ecNumber evidence="10">1.6.5.11</ecNumber>
    </submittedName>
</protein>
<keyword evidence="5 8" id="KW-1133">Transmembrane helix</keyword>
<keyword evidence="10" id="KW-0560">Oxidoreductase</keyword>
<feature type="transmembrane region" description="Helical" evidence="8">
    <location>
        <begin position="132"/>
        <end position="150"/>
    </location>
</feature>
<feature type="transmembrane region" description="Helical" evidence="8">
    <location>
        <begin position="454"/>
        <end position="472"/>
    </location>
</feature>